<evidence type="ECO:0000256" key="12">
    <source>
        <dbReference type="ARBA" id="ARBA00023180"/>
    </source>
</evidence>
<keyword evidence="4" id="KW-0732">Signal</keyword>
<keyword evidence="22" id="KW-1185">Reference proteome</keyword>
<proteinExistence type="inferred from homology"/>
<evidence type="ECO:0000256" key="11">
    <source>
        <dbReference type="ARBA" id="ARBA00023173"/>
    </source>
</evidence>
<evidence type="ECO:0000256" key="15">
    <source>
        <dbReference type="ARBA" id="ARBA00023286"/>
    </source>
</evidence>
<dbReference type="GO" id="GO:0034707">
    <property type="term" value="C:chloride channel complex"/>
    <property type="evidence" value="ECO:0007669"/>
    <property type="project" value="UniProtKB-KW"/>
</dbReference>
<organism evidence="21 22">
    <name type="scientific">Gambusia affinis</name>
    <name type="common">Western mosquitofish</name>
    <name type="synonym">Heterandria affinis</name>
    <dbReference type="NCBI Taxonomy" id="33528"/>
    <lineage>
        <taxon>Eukaryota</taxon>
        <taxon>Metazoa</taxon>
        <taxon>Chordata</taxon>
        <taxon>Craniata</taxon>
        <taxon>Vertebrata</taxon>
        <taxon>Euteleostomi</taxon>
        <taxon>Actinopterygii</taxon>
        <taxon>Neopterygii</taxon>
        <taxon>Teleostei</taxon>
        <taxon>Neoteleostei</taxon>
        <taxon>Acanthomorphata</taxon>
        <taxon>Ovalentaria</taxon>
        <taxon>Atherinomorphae</taxon>
        <taxon>Cyprinodontiformes</taxon>
        <taxon>Poeciliidae</taxon>
        <taxon>Poeciliinae</taxon>
        <taxon>Gambusia</taxon>
    </lineage>
</organism>
<evidence type="ECO:0000256" key="13">
    <source>
        <dbReference type="ARBA" id="ARBA00023214"/>
    </source>
</evidence>
<dbReference type="GO" id="GO:0005230">
    <property type="term" value="F:extracellular ligand-gated monoatomic ion channel activity"/>
    <property type="evidence" value="ECO:0007669"/>
    <property type="project" value="InterPro"/>
</dbReference>
<dbReference type="Pfam" id="PF02932">
    <property type="entry name" value="Neur_chan_memb"/>
    <property type="match status" value="1"/>
</dbReference>
<dbReference type="PRINTS" id="PR00253">
    <property type="entry name" value="GABAARECEPTR"/>
</dbReference>
<feature type="transmembrane region" description="Helical" evidence="18">
    <location>
        <begin position="907"/>
        <end position="926"/>
    </location>
</feature>
<dbReference type="InterPro" id="IPR006029">
    <property type="entry name" value="Neurotrans-gated_channel_TM"/>
</dbReference>
<dbReference type="InterPro" id="IPR006202">
    <property type="entry name" value="Neur_chan_lig-bd"/>
</dbReference>
<feature type="transmembrane region" description="Helical" evidence="18">
    <location>
        <begin position="941"/>
        <end position="964"/>
    </location>
</feature>
<evidence type="ECO:0000313" key="22">
    <source>
        <dbReference type="Proteomes" id="UP000250572"/>
    </source>
</evidence>
<keyword evidence="9" id="KW-1015">Disulfide bond</keyword>
<keyword evidence="3 18" id="KW-0812">Transmembrane</keyword>
<feature type="domain" description="Neurotransmitter-gated ion-channel ligand-binding" evidence="19">
    <location>
        <begin position="679"/>
        <end position="754"/>
    </location>
</feature>
<dbReference type="PROSITE" id="PS00236">
    <property type="entry name" value="NEUROTR_ION_CHANNEL"/>
    <property type="match status" value="1"/>
</dbReference>
<dbReference type="GO" id="GO:0045211">
    <property type="term" value="C:postsynaptic membrane"/>
    <property type="evidence" value="ECO:0007669"/>
    <property type="project" value="UniProtKB-SubCell"/>
</dbReference>
<dbReference type="FunFam" id="1.20.58.390:FF:000004">
    <property type="entry name" value="Gamma-aminobutyric acid receptor subunit beta-2 isoform A"/>
    <property type="match status" value="1"/>
</dbReference>
<dbReference type="Gene3D" id="2.70.170.10">
    <property type="entry name" value="Neurotransmitter-gated ion-channel ligand-binding domain"/>
    <property type="match status" value="1"/>
</dbReference>
<evidence type="ECO:0000256" key="8">
    <source>
        <dbReference type="ARBA" id="ARBA00023136"/>
    </source>
</evidence>
<keyword evidence="5 18" id="KW-1133">Transmembrane helix</keyword>
<dbReference type="InterPro" id="IPR036719">
    <property type="entry name" value="Neuro-gated_channel_TM_sf"/>
</dbReference>
<evidence type="ECO:0000256" key="17">
    <source>
        <dbReference type="ARBA" id="ARBA00034104"/>
    </source>
</evidence>
<evidence type="ECO:0000259" key="19">
    <source>
        <dbReference type="Pfam" id="PF02931"/>
    </source>
</evidence>
<dbReference type="InterPro" id="IPR002289">
    <property type="entry name" value="GABAAb_rcpt"/>
</dbReference>
<feature type="domain" description="Neurotransmitter-gated ion-channel ligand-binding" evidence="19">
    <location>
        <begin position="784"/>
        <end position="875"/>
    </location>
</feature>
<evidence type="ECO:0000256" key="7">
    <source>
        <dbReference type="ARBA" id="ARBA00023065"/>
    </source>
</evidence>
<reference evidence="21 22" key="1">
    <citation type="journal article" date="2018" name="G3 (Bethesda)">
        <title>A High-Quality Reference Genome for the Invasive Mosquitofish Gambusia affinis Using a Chicago Library.</title>
        <authorList>
            <person name="Hoffberg S.L."/>
            <person name="Troendle N.J."/>
            <person name="Glenn T.C."/>
            <person name="Mahmud O."/>
            <person name="Louha S."/>
            <person name="Chalopin D."/>
            <person name="Bennetzen J.L."/>
            <person name="Mauricio R."/>
        </authorList>
    </citation>
    <scope>NUCLEOTIDE SEQUENCE [LARGE SCALE GENOMIC DNA]</scope>
    <source>
        <strain evidence="21">NE01/NJP1002.9</strain>
        <tissue evidence="21">Muscle</tissue>
    </source>
</reference>
<evidence type="ECO:0000256" key="6">
    <source>
        <dbReference type="ARBA" id="ARBA00023018"/>
    </source>
</evidence>
<keyword evidence="6" id="KW-0770">Synapse</keyword>
<dbReference type="PANTHER" id="PTHR18945">
    <property type="entry name" value="NEUROTRANSMITTER GATED ION CHANNEL"/>
    <property type="match status" value="1"/>
</dbReference>
<keyword evidence="8 18" id="KW-0472">Membrane</keyword>
<evidence type="ECO:0000313" key="21">
    <source>
        <dbReference type="EMBL" id="PWA16354.1"/>
    </source>
</evidence>
<dbReference type="InterPro" id="IPR006201">
    <property type="entry name" value="Neur_channel"/>
</dbReference>
<dbReference type="Gene3D" id="1.20.58.390">
    <property type="entry name" value="Neurotransmitter-gated ion-channel transmembrane domain"/>
    <property type="match status" value="1"/>
</dbReference>
<keyword evidence="13" id="KW-0868">Chloride</keyword>
<dbReference type="PRINTS" id="PR00252">
    <property type="entry name" value="NRIONCHANNEL"/>
</dbReference>
<protein>
    <recommendedName>
        <fullName evidence="23">Neurotransmitter-gated ion-channel transmembrane domain-containing protein</fullName>
    </recommendedName>
</protein>
<dbReference type="InterPro" id="IPR038050">
    <property type="entry name" value="Neuro_actylchol_rec"/>
</dbReference>
<evidence type="ECO:0000256" key="14">
    <source>
        <dbReference type="ARBA" id="ARBA00023257"/>
    </source>
</evidence>
<dbReference type="SUPFAM" id="SSF90112">
    <property type="entry name" value="Neurotransmitter-gated ion-channel transmembrane pore"/>
    <property type="match status" value="1"/>
</dbReference>
<keyword evidence="16 18" id="KW-0407">Ion channel</keyword>
<comment type="similarity">
    <text evidence="18">Belongs to the ligand-gated ion channel (TC 1.A.9) family.</text>
</comment>
<evidence type="ECO:0000256" key="3">
    <source>
        <dbReference type="ARBA" id="ARBA00022692"/>
    </source>
</evidence>
<dbReference type="EMBL" id="NHOQ01002481">
    <property type="protein sequence ID" value="PWA16354.1"/>
    <property type="molecule type" value="Genomic_DNA"/>
</dbReference>
<dbReference type="SUPFAM" id="SSF63712">
    <property type="entry name" value="Nicotinic receptor ligand binding domain-like"/>
    <property type="match status" value="1"/>
</dbReference>
<keyword evidence="1 18" id="KW-0813">Transport</keyword>
<evidence type="ECO:0008006" key="23">
    <source>
        <dbReference type="Google" id="ProtNLM"/>
    </source>
</evidence>
<gene>
    <name evidence="21" type="ORF">CCH79_00004476</name>
</gene>
<evidence type="ECO:0000256" key="9">
    <source>
        <dbReference type="ARBA" id="ARBA00023157"/>
    </source>
</evidence>
<keyword evidence="15" id="KW-1071">Ligand-gated ion channel</keyword>
<dbReference type="NCBIfam" id="TIGR00860">
    <property type="entry name" value="LIC"/>
    <property type="match status" value="1"/>
</dbReference>
<evidence type="ECO:0000256" key="1">
    <source>
        <dbReference type="ARBA" id="ARBA00022448"/>
    </source>
</evidence>
<evidence type="ECO:0000256" key="2">
    <source>
        <dbReference type="ARBA" id="ARBA00022475"/>
    </source>
</evidence>
<feature type="transmembrane region" description="Helical" evidence="18">
    <location>
        <begin position="1090"/>
        <end position="1109"/>
    </location>
</feature>
<dbReference type="FunFam" id="2.70.170.10:FF:000074">
    <property type="entry name" value="Uncharacterized protein"/>
    <property type="match status" value="1"/>
</dbReference>
<dbReference type="Proteomes" id="UP000250572">
    <property type="component" value="Unassembled WGS sequence"/>
</dbReference>
<dbReference type="GO" id="GO:0004890">
    <property type="term" value="F:GABA-A receptor activity"/>
    <property type="evidence" value="ECO:0007669"/>
    <property type="project" value="InterPro"/>
</dbReference>
<dbReference type="InterPro" id="IPR006028">
    <property type="entry name" value="GABAA/Glycine_rcpt"/>
</dbReference>
<comment type="subcellular location">
    <subcellularLocation>
        <location evidence="17">Postsynaptic cell membrane</location>
        <topology evidence="17">Multi-pass membrane protein</topology>
    </subcellularLocation>
</comment>
<keyword evidence="14" id="KW-0628">Postsynaptic cell membrane</keyword>
<keyword evidence="10" id="KW-0675">Receptor</keyword>
<dbReference type="InterPro" id="IPR018000">
    <property type="entry name" value="Neurotransmitter_ion_chnl_CS"/>
</dbReference>
<comment type="caution">
    <text evidence="21">The sequence shown here is derived from an EMBL/GenBank/DDBJ whole genome shotgun (WGS) entry which is preliminary data.</text>
</comment>
<feature type="transmembrane region" description="Helical" evidence="18">
    <location>
        <begin position="876"/>
        <end position="900"/>
    </location>
</feature>
<evidence type="ECO:0000256" key="4">
    <source>
        <dbReference type="ARBA" id="ARBA00022729"/>
    </source>
</evidence>
<dbReference type="Pfam" id="PF02931">
    <property type="entry name" value="Neur_chan_LBD"/>
    <property type="match status" value="2"/>
</dbReference>
<dbReference type="STRING" id="33528.ENSGAFP00000016640"/>
<dbReference type="PRINTS" id="PR01160">
    <property type="entry name" value="GABAARBETA"/>
</dbReference>
<evidence type="ECO:0000256" key="5">
    <source>
        <dbReference type="ARBA" id="ARBA00022989"/>
    </source>
</evidence>
<name>A0A315UYL3_GAMAF</name>
<evidence type="ECO:0000259" key="20">
    <source>
        <dbReference type="Pfam" id="PF02932"/>
    </source>
</evidence>
<dbReference type="CDD" id="cd19053">
    <property type="entry name" value="LGIC_TM_GABAAR_beta"/>
    <property type="match status" value="1"/>
</dbReference>
<keyword evidence="11" id="KW-0869">Chloride channel</keyword>
<keyword evidence="2" id="KW-1003">Cell membrane</keyword>
<keyword evidence="7 18" id="KW-0406">Ion transport</keyword>
<keyword evidence="12" id="KW-0325">Glycoprotein</keyword>
<dbReference type="InterPro" id="IPR036734">
    <property type="entry name" value="Neur_chan_lig-bd_sf"/>
</dbReference>
<sequence>MKEVTSNCNILLILNESYYPTPPPPFPYEKKKRKRCETVVEELGGKTEEEAGEANDNASFHRSNIILKWLRYCSKRQTLGGVAKQGTGGTPAFIHFLKPPAYNEQSDNPSLFECPTIARQEALTVFCGQREDYQELTDGGNSAAEGGLSAPDTQSFCCCSLGGVLPAGFCASRHAARSCAQLPGRARVAPRLPLLPFSLPPKVTGESRSVPVIYRPEVEAEPDADQLMEVNRSSHVRVRAAALFFARASSSFKLRPGEYSMWKPLAASELPAMWITVCSVSLLITVVSGAQSANEPSNMSYVKATVDKLLKGYDIRLRPDFGGKLQPVAMCGSAGLLRCFLTLCCLHRSSALLLKELPSLTPLHPPKKHTPLPPFPPRRPPPAFPFSTVMRSAMCQPQSACIKSFPAVSQPASHGFCVHPASWCYRSGQRSDGSSAAVGLGFMRSGADPSSSLHGEDIKVSEEDIKVSGFAQLDTAPNLQPYNEGIPMRSGGAGAYLQLMFRARGGIHPRQVTSLSHIDVQQDSSPDSSVDGDQWCRRMAALFLSESLRATVQLVIECFPPKMVIDKEELGQTAAHCSEVIAVKDPLPHEDENIRVLLERLGSRLGFGGCGYVAGLGVRCPASLFVPLWLRDCFAADLPFCWRCLRFSAHGCYNFEGHNCILMHSATRVETDAGTGASEEQDYTITMYFQQSWRDKRLSYTGIPLNLTLDNRVADQLWVPDTYFINDKKSFVHGVTVKNRMIRLHPDGTVLYGLSWSQVAAFAFSSLDELNSWDELLESAHRRLKITTTAACMMDLRRYPLDEQNCTLEIESYGYTTDDIEFYWQGGSNAGSVTGVENIELPQFSIIDYQTLSKKAVFATGSYPRLSLSFKLKRNIGYFILQTYMPSTLITILSWVSFWINYDASAARVALGITTVLTMTTINTHLRETLPKIPYVKAIDIYLMGCFVFVFLALLEYAFVNYIFFGRGPHLQKKAAEKAAKSNNENKGRLESSKVQVDAHGNILLTNLPSEMGGPDMMGALNDPRATMFSYDSASIQYRKPMTSRDLYGRPALDRPIGHKKSRLRRRASQLKVKIPDLTDVNAIDKWSRVVFPIAFTFFNLVYWLYYMVTTTAPCCPQPTASSELMSMLTSSLFSSMVMGRSAPFSLTSRQRLRSGHRVCVAVICIREFSQDLHGTSRTRCDDLSREAKNTSPACSSHLFIWDVVPHRQAEQAVPPSCFWSADLYHVTGRAAFTCSMKNTAPPQSTFKSRKIERCSAPLRTEELSHCFLRQSAGCTSSISSLLLRLKLQRCDQKDPADSSRRVRPRMETNSWKDVVKRVEEKVGVPRRSRGPAAAWAA</sequence>
<accession>A0A315UYL3</accession>
<evidence type="ECO:0000256" key="16">
    <source>
        <dbReference type="ARBA" id="ARBA00023303"/>
    </source>
</evidence>
<feature type="domain" description="Neurotransmitter-gated ion-channel transmembrane" evidence="20">
    <location>
        <begin position="883"/>
        <end position="1104"/>
    </location>
</feature>
<dbReference type="GO" id="GO:0005254">
    <property type="term" value="F:chloride channel activity"/>
    <property type="evidence" value="ECO:0007669"/>
    <property type="project" value="UniProtKB-KW"/>
</dbReference>
<evidence type="ECO:0000256" key="18">
    <source>
        <dbReference type="RuleBase" id="RU000687"/>
    </source>
</evidence>
<evidence type="ECO:0000256" key="10">
    <source>
        <dbReference type="ARBA" id="ARBA00023170"/>
    </source>
</evidence>